<dbReference type="Proteomes" id="UP000299102">
    <property type="component" value="Unassembled WGS sequence"/>
</dbReference>
<evidence type="ECO:0000313" key="1">
    <source>
        <dbReference type="EMBL" id="GBP17892.1"/>
    </source>
</evidence>
<evidence type="ECO:0000313" key="2">
    <source>
        <dbReference type="Proteomes" id="UP000299102"/>
    </source>
</evidence>
<dbReference type="AlphaFoldDB" id="A0A4C1TV37"/>
<organism evidence="1 2">
    <name type="scientific">Eumeta variegata</name>
    <name type="common">Bagworm moth</name>
    <name type="synonym">Eumeta japonica</name>
    <dbReference type="NCBI Taxonomy" id="151549"/>
    <lineage>
        <taxon>Eukaryota</taxon>
        <taxon>Metazoa</taxon>
        <taxon>Ecdysozoa</taxon>
        <taxon>Arthropoda</taxon>
        <taxon>Hexapoda</taxon>
        <taxon>Insecta</taxon>
        <taxon>Pterygota</taxon>
        <taxon>Neoptera</taxon>
        <taxon>Endopterygota</taxon>
        <taxon>Lepidoptera</taxon>
        <taxon>Glossata</taxon>
        <taxon>Ditrysia</taxon>
        <taxon>Tineoidea</taxon>
        <taxon>Psychidae</taxon>
        <taxon>Oiketicinae</taxon>
        <taxon>Eumeta</taxon>
    </lineage>
</organism>
<protein>
    <submittedName>
        <fullName evidence="1">Uncharacterized protein</fullName>
    </submittedName>
</protein>
<keyword evidence="2" id="KW-1185">Reference proteome</keyword>
<reference evidence="1 2" key="1">
    <citation type="journal article" date="2019" name="Commun. Biol.">
        <title>The bagworm genome reveals a unique fibroin gene that provides high tensile strength.</title>
        <authorList>
            <person name="Kono N."/>
            <person name="Nakamura H."/>
            <person name="Ohtoshi R."/>
            <person name="Tomita M."/>
            <person name="Numata K."/>
            <person name="Arakawa K."/>
        </authorList>
    </citation>
    <scope>NUCLEOTIDE SEQUENCE [LARGE SCALE GENOMIC DNA]</scope>
</reference>
<comment type="caution">
    <text evidence="1">The sequence shown here is derived from an EMBL/GenBank/DDBJ whole genome shotgun (WGS) entry which is preliminary data.</text>
</comment>
<dbReference type="EMBL" id="BGZK01000091">
    <property type="protein sequence ID" value="GBP17892.1"/>
    <property type="molecule type" value="Genomic_DNA"/>
</dbReference>
<proteinExistence type="predicted"/>
<gene>
    <name evidence="1" type="ORF">EVAR_7885_1</name>
</gene>
<sequence length="129" mass="14491">MRRVHRRGMRSRVRVALRPRAPAAAGAVVRLFVRSDVIPVWYKLIAIANLASIRRLICCSVPTNQLSDEIIDCHFDRFLNFSRQGAARRAVAVHGDTARTSTARHAVKALIIHRNLICFSSPKCGRHVV</sequence>
<name>A0A4C1TV37_EUMVA</name>
<accession>A0A4C1TV37</accession>